<evidence type="ECO:0000256" key="5">
    <source>
        <dbReference type="SAM" id="MobiDB-lite"/>
    </source>
</evidence>
<evidence type="ECO:0000313" key="7">
    <source>
        <dbReference type="EMBL" id="KEQ67301.1"/>
    </source>
</evidence>
<dbReference type="STRING" id="1043003.A0A074WY34"/>
<dbReference type="GO" id="GO:0061665">
    <property type="term" value="F:SUMO ligase activity"/>
    <property type="evidence" value="ECO:0007669"/>
    <property type="project" value="TreeGrafter"/>
</dbReference>
<dbReference type="EMBL" id="KL584824">
    <property type="protein sequence ID" value="KEQ67301.1"/>
    <property type="molecule type" value="Genomic_DNA"/>
</dbReference>
<keyword evidence="3" id="KW-0862">Zinc</keyword>
<sequence>MLRLRCCEVAPSQPLFAENKWVLLDGSWPVQAYFAINKTPLEPRRKLHHGKYLPIDVTHCISSETNKLVVRINRSKYDKSPFNYAVAVEVVGFASRSDIREACMKRLVPPEQILDSIKKSLTSSDDDLIIQSNLTLHLYEPFSNARIFDLPVRGFDCLHKQAFDLDVFLDTRLEQQSQPRKARISKVDAWKCPICKADCRPQSLVVDGFLMAVRDSLAARNMLKTRAINIESDGSWTPVQEAHDDEETDEETAPAPKKPIEVILLDD</sequence>
<evidence type="ECO:0000256" key="4">
    <source>
        <dbReference type="PROSITE-ProRule" id="PRU00452"/>
    </source>
</evidence>
<keyword evidence="2 4" id="KW-0863">Zinc-finger</keyword>
<dbReference type="GO" id="GO:0000785">
    <property type="term" value="C:chromatin"/>
    <property type="evidence" value="ECO:0007669"/>
    <property type="project" value="TreeGrafter"/>
</dbReference>
<proteinExistence type="predicted"/>
<accession>A0A074WY34</accession>
<dbReference type="InterPro" id="IPR004181">
    <property type="entry name" value="Znf_MIZ"/>
</dbReference>
<reference evidence="7 8" key="1">
    <citation type="journal article" date="2014" name="BMC Genomics">
        <title>Genome sequencing of four Aureobasidium pullulans varieties: biotechnological potential, stress tolerance, and description of new species.</title>
        <authorList>
            <person name="Gostin Ar C."/>
            <person name="Ohm R.A."/>
            <person name="Kogej T."/>
            <person name="Sonjak S."/>
            <person name="Turk M."/>
            <person name="Zajc J."/>
            <person name="Zalar P."/>
            <person name="Grube M."/>
            <person name="Sun H."/>
            <person name="Han J."/>
            <person name="Sharma A."/>
            <person name="Chiniquy J."/>
            <person name="Ngan C.Y."/>
            <person name="Lipzen A."/>
            <person name="Barry K."/>
            <person name="Grigoriev I.V."/>
            <person name="Gunde-Cimerman N."/>
        </authorList>
    </citation>
    <scope>NUCLEOTIDE SEQUENCE [LARGE SCALE GENOMIC DNA]</scope>
    <source>
        <strain evidence="7 8">CBS 110374</strain>
    </source>
</reference>
<dbReference type="InterPro" id="IPR013083">
    <property type="entry name" value="Znf_RING/FYVE/PHD"/>
</dbReference>
<evidence type="ECO:0000256" key="2">
    <source>
        <dbReference type="ARBA" id="ARBA00022771"/>
    </source>
</evidence>
<feature type="compositionally biased region" description="Acidic residues" evidence="5">
    <location>
        <begin position="243"/>
        <end position="252"/>
    </location>
</feature>
<keyword evidence="1" id="KW-0479">Metal-binding</keyword>
<dbReference type="PANTHER" id="PTHR10782:SF4">
    <property type="entry name" value="TONALLI, ISOFORM E"/>
    <property type="match status" value="1"/>
</dbReference>
<feature type="region of interest" description="Disordered" evidence="5">
    <location>
        <begin position="234"/>
        <end position="259"/>
    </location>
</feature>
<dbReference type="RefSeq" id="XP_040884324.1">
    <property type="nucleotide sequence ID" value="XM_041019542.1"/>
</dbReference>
<dbReference type="HOGENOM" id="CLU_034312_0_0_1"/>
<name>A0A074WY34_AURM1</name>
<gene>
    <name evidence="7" type="ORF">M437DRAFT_36955</name>
</gene>
<evidence type="ECO:0000313" key="8">
    <source>
        <dbReference type="Proteomes" id="UP000030672"/>
    </source>
</evidence>
<dbReference type="AlphaFoldDB" id="A0A074WY34"/>
<dbReference type="PROSITE" id="PS51044">
    <property type="entry name" value="ZF_SP_RING"/>
    <property type="match status" value="1"/>
</dbReference>
<feature type="domain" description="SP-RING-type" evidence="6">
    <location>
        <begin position="125"/>
        <end position="219"/>
    </location>
</feature>
<evidence type="ECO:0000259" key="6">
    <source>
        <dbReference type="PROSITE" id="PS51044"/>
    </source>
</evidence>
<dbReference type="GO" id="GO:0016925">
    <property type="term" value="P:protein sumoylation"/>
    <property type="evidence" value="ECO:0007669"/>
    <property type="project" value="TreeGrafter"/>
</dbReference>
<dbReference type="Proteomes" id="UP000030672">
    <property type="component" value="Unassembled WGS sequence"/>
</dbReference>
<dbReference type="PANTHER" id="PTHR10782">
    <property type="entry name" value="ZINC FINGER MIZ DOMAIN-CONTAINING PROTEIN"/>
    <property type="match status" value="1"/>
</dbReference>
<dbReference type="Pfam" id="PF02891">
    <property type="entry name" value="zf-MIZ"/>
    <property type="match status" value="1"/>
</dbReference>
<dbReference type="GeneID" id="63912915"/>
<keyword evidence="8" id="KW-1185">Reference proteome</keyword>
<dbReference type="Gene3D" id="3.30.40.10">
    <property type="entry name" value="Zinc/RING finger domain, C3HC4 (zinc finger)"/>
    <property type="match status" value="1"/>
</dbReference>
<evidence type="ECO:0000256" key="1">
    <source>
        <dbReference type="ARBA" id="ARBA00022723"/>
    </source>
</evidence>
<organism evidence="7 8">
    <name type="scientific">Aureobasidium melanogenum (strain CBS 110374)</name>
    <name type="common">Aureobasidium pullulans var. melanogenum</name>
    <dbReference type="NCBI Taxonomy" id="1043003"/>
    <lineage>
        <taxon>Eukaryota</taxon>
        <taxon>Fungi</taxon>
        <taxon>Dikarya</taxon>
        <taxon>Ascomycota</taxon>
        <taxon>Pezizomycotina</taxon>
        <taxon>Dothideomycetes</taxon>
        <taxon>Dothideomycetidae</taxon>
        <taxon>Dothideales</taxon>
        <taxon>Saccotheciaceae</taxon>
        <taxon>Aureobasidium</taxon>
    </lineage>
</organism>
<dbReference type="GO" id="GO:0008270">
    <property type="term" value="F:zinc ion binding"/>
    <property type="evidence" value="ECO:0007669"/>
    <property type="project" value="UniProtKB-KW"/>
</dbReference>
<protein>
    <recommendedName>
        <fullName evidence="6">SP-RING-type domain-containing protein</fullName>
    </recommendedName>
</protein>
<evidence type="ECO:0000256" key="3">
    <source>
        <dbReference type="ARBA" id="ARBA00022833"/>
    </source>
</evidence>